<keyword evidence="1" id="KW-0805">Transcription regulation</keyword>
<dbReference type="PROSITE" id="PS01081">
    <property type="entry name" value="HTH_TETR_1"/>
    <property type="match status" value="1"/>
</dbReference>
<dbReference type="InterPro" id="IPR023772">
    <property type="entry name" value="DNA-bd_HTH_TetR-type_CS"/>
</dbReference>
<feature type="DNA-binding region" description="H-T-H motif" evidence="4">
    <location>
        <begin position="31"/>
        <end position="50"/>
    </location>
</feature>
<dbReference type="EMBL" id="QGKS01000092">
    <property type="protein sequence ID" value="PWR16863.1"/>
    <property type="molecule type" value="Genomic_DNA"/>
</dbReference>
<gene>
    <name evidence="6" type="ORF">DKT69_03405</name>
</gene>
<name>A0A317DV46_9ACTN</name>
<dbReference type="RefSeq" id="WP_109800135.1">
    <property type="nucleotide sequence ID" value="NZ_QGKS01000092.1"/>
</dbReference>
<comment type="caution">
    <text evidence="6">The sequence shown here is derived from an EMBL/GenBank/DDBJ whole genome shotgun (WGS) entry which is preliminary data.</text>
</comment>
<dbReference type="PRINTS" id="PR00455">
    <property type="entry name" value="HTHTETR"/>
</dbReference>
<feature type="domain" description="HTH tetR-type" evidence="5">
    <location>
        <begin position="8"/>
        <end position="68"/>
    </location>
</feature>
<accession>A0A317DV46</accession>
<dbReference type="PANTHER" id="PTHR47506">
    <property type="entry name" value="TRANSCRIPTIONAL REGULATORY PROTEIN"/>
    <property type="match status" value="1"/>
</dbReference>
<dbReference type="InterPro" id="IPR009057">
    <property type="entry name" value="Homeodomain-like_sf"/>
</dbReference>
<dbReference type="SUPFAM" id="SSF46689">
    <property type="entry name" value="Homeodomain-like"/>
    <property type="match status" value="1"/>
</dbReference>
<dbReference type="Pfam" id="PF00440">
    <property type="entry name" value="TetR_N"/>
    <property type="match status" value="1"/>
</dbReference>
<dbReference type="PROSITE" id="PS50977">
    <property type="entry name" value="HTH_TETR_2"/>
    <property type="match status" value="1"/>
</dbReference>
<evidence type="ECO:0000256" key="2">
    <source>
        <dbReference type="ARBA" id="ARBA00023125"/>
    </source>
</evidence>
<dbReference type="AlphaFoldDB" id="A0A317DV46"/>
<dbReference type="Proteomes" id="UP000246050">
    <property type="component" value="Unassembled WGS sequence"/>
</dbReference>
<evidence type="ECO:0000259" key="5">
    <source>
        <dbReference type="PROSITE" id="PS50977"/>
    </source>
</evidence>
<keyword evidence="3" id="KW-0804">Transcription</keyword>
<evidence type="ECO:0000313" key="6">
    <source>
        <dbReference type="EMBL" id="PWR16863.1"/>
    </source>
</evidence>
<evidence type="ECO:0000256" key="1">
    <source>
        <dbReference type="ARBA" id="ARBA00023015"/>
    </source>
</evidence>
<keyword evidence="2 4" id="KW-0238">DNA-binding</keyword>
<reference evidence="6 7" key="1">
    <citation type="submission" date="2018-05" db="EMBL/GenBank/DDBJ databases">
        <title>Micromonosporas from Atacama Desert.</title>
        <authorList>
            <person name="Carro L."/>
            <person name="Golinska P."/>
            <person name="Klenk H.-P."/>
            <person name="Goodfellow M."/>
        </authorList>
    </citation>
    <scope>NUCLEOTIDE SEQUENCE [LARGE SCALE GENOMIC DNA]</scope>
    <source>
        <strain evidence="6 7">4G51</strain>
    </source>
</reference>
<dbReference type="PANTHER" id="PTHR47506:SF1">
    <property type="entry name" value="HTH-TYPE TRANSCRIPTIONAL REGULATOR YJDC"/>
    <property type="match status" value="1"/>
</dbReference>
<dbReference type="GO" id="GO:0003677">
    <property type="term" value="F:DNA binding"/>
    <property type="evidence" value="ECO:0007669"/>
    <property type="project" value="UniProtKB-UniRule"/>
</dbReference>
<dbReference type="Gene3D" id="1.10.357.10">
    <property type="entry name" value="Tetracycline Repressor, domain 2"/>
    <property type="match status" value="1"/>
</dbReference>
<organism evidence="6 7">
    <name type="scientific">Micromonospora sicca</name>
    <dbReference type="NCBI Taxonomy" id="2202420"/>
    <lineage>
        <taxon>Bacteria</taxon>
        <taxon>Bacillati</taxon>
        <taxon>Actinomycetota</taxon>
        <taxon>Actinomycetes</taxon>
        <taxon>Micromonosporales</taxon>
        <taxon>Micromonosporaceae</taxon>
        <taxon>Micromonospora</taxon>
    </lineage>
</organism>
<sequence>MPKVAGHDDTRSRILAVAMRLFTSKGYAGTSIADITSQLGISKAALYHHFGAKTEILEELVAGPLAEFARLAERAVAEQQTPEKLLAALIDTTAATRSIATMISSDPSTQDVLNDRAGLQHAHELNDSLAAVLAGPNPTVTATVRAHAALAVAKQGTLALMGTAEDSLGPAQRDELLAAALRALHG</sequence>
<protein>
    <submittedName>
        <fullName evidence="6">TetR/AcrR family transcriptional regulator</fullName>
    </submittedName>
</protein>
<evidence type="ECO:0000256" key="4">
    <source>
        <dbReference type="PROSITE-ProRule" id="PRU00335"/>
    </source>
</evidence>
<evidence type="ECO:0000313" key="7">
    <source>
        <dbReference type="Proteomes" id="UP000246050"/>
    </source>
</evidence>
<dbReference type="InterPro" id="IPR001647">
    <property type="entry name" value="HTH_TetR"/>
</dbReference>
<dbReference type="OrthoDB" id="3186364at2"/>
<evidence type="ECO:0000256" key="3">
    <source>
        <dbReference type="ARBA" id="ARBA00023163"/>
    </source>
</evidence>
<proteinExistence type="predicted"/>